<protein>
    <recommendedName>
        <fullName evidence="2">Translation initiation factor IF-2</fullName>
    </recommendedName>
</protein>
<dbReference type="Gene3D" id="2.40.30.10">
    <property type="entry name" value="Translation factors"/>
    <property type="match status" value="2"/>
</dbReference>
<gene>
    <name evidence="8" type="primary">infB</name>
    <name evidence="8" type="ORF">NARRFE1_00340</name>
</gene>
<dbReference type="PANTHER" id="PTHR43381">
    <property type="entry name" value="TRANSLATION INITIATION FACTOR IF-2-RELATED"/>
    <property type="match status" value="1"/>
</dbReference>
<dbReference type="InterPro" id="IPR036925">
    <property type="entry name" value="TIF_IF2_dom3_sf"/>
</dbReference>
<dbReference type="InterPro" id="IPR027417">
    <property type="entry name" value="P-loop_NTPase"/>
</dbReference>
<evidence type="ECO:0000256" key="4">
    <source>
        <dbReference type="ARBA" id="ARBA00022741"/>
    </source>
</evidence>
<dbReference type="GO" id="GO:0005525">
    <property type="term" value="F:GTP binding"/>
    <property type="evidence" value="ECO:0007669"/>
    <property type="project" value="UniProtKB-KW"/>
</dbReference>
<keyword evidence="6" id="KW-0342">GTP-binding</keyword>
<dbReference type="NCBIfam" id="TIGR00231">
    <property type="entry name" value="small_GTP"/>
    <property type="match status" value="1"/>
</dbReference>
<dbReference type="Gene3D" id="3.40.50.10050">
    <property type="entry name" value="Translation initiation factor IF- 2, domain 3"/>
    <property type="match status" value="1"/>
</dbReference>
<dbReference type="GO" id="GO:0003743">
    <property type="term" value="F:translation initiation factor activity"/>
    <property type="evidence" value="ECO:0007669"/>
    <property type="project" value="UniProtKB-KW"/>
</dbReference>
<evidence type="ECO:0000313" key="8">
    <source>
        <dbReference type="EMBL" id="BBA84994.1"/>
    </source>
</evidence>
<accession>A0A2Z5TPJ5</accession>
<evidence type="ECO:0000256" key="2">
    <source>
        <dbReference type="ARBA" id="ARBA00020675"/>
    </source>
</evidence>
<dbReference type="InterPro" id="IPR000795">
    <property type="entry name" value="T_Tr_GTP-bd_dom"/>
</dbReference>
<dbReference type="SMART" id="SM00174">
    <property type="entry name" value="RHO"/>
    <property type="match status" value="1"/>
</dbReference>
<keyword evidence="9" id="KW-1185">Reference proteome</keyword>
<dbReference type="AlphaFoldDB" id="A0A2Z5TPJ5"/>
<dbReference type="SUPFAM" id="SSF52540">
    <property type="entry name" value="P-loop containing nucleoside triphosphate hydrolases"/>
    <property type="match status" value="1"/>
</dbReference>
<dbReference type="SUPFAM" id="SSF52156">
    <property type="entry name" value="Initiation factor IF2/eIF5b, domain 3"/>
    <property type="match status" value="1"/>
</dbReference>
<dbReference type="PANTHER" id="PTHR43381:SF5">
    <property type="entry name" value="TR-TYPE G DOMAIN-CONTAINING PROTEIN"/>
    <property type="match status" value="1"/>
</dbReference>
<organism evidence="8 9">
    <name type="scientific">endosymbiont of Rhynchophorus ferrugineus</name>
    <dbReference type="NCBI Taxonomy" id="1972133"/>
    <lineage>
        <taxon>Bacteria</taxon>
        <taxon>Pseudomonadati</taxon>
        <taxon>Pseudomonadota</taxon>
        <taxon>Gammaproteobacteria</taxon>
        <taxon>Candidatus Nardonella</taxon>
    </lineage>
</organism>
<dbReference type="Gene3D" id="3.40.50.300">
    <property type="entry name" value="P-loop containing nucleotide triphosphate hydrolases"/>
    <property type="match status" value="1"/>
</dbReference>
<dbReference type="InterPro" id="IPR023115">
    <property type="entry name" value="TIF_IF2_dom3"/>
</dbReference>
<keyword evidence="5" id="KW-0648">Protein biosynthesis</keyword>
<reference evidence="8 9" key="1">
    <citation type="journal article" date="2017" name="Proc. Natl. Acad. Sci. U.S.A.">
        <title>Small genome symbiont underlies cuticle hardness in beetles.</title>
        <authorList>
            <person name="Anbutsu H."/>
            <person name="Moriyama M."/>
            <person name="Nikoh N."/>
            <person name="Hosokawa T."/>
            <person name="Futahashi R."/>
            <person name="Tanahashi M."/>
            <person name="Meng X.Y."/>
            <person name="Kuriwada T."/>
            <person name="Mori N."/>
            <person name="Oshima K."/>
            <person name="Hattori M."/>
            <person name="Fujie M."/>
            <person name="Satoh N."/>
            <person name="Maeda T."/>
            <person name="Shigenobu S."/>
            <person name="Koga R."/>
            <person name="Fukatsu T."/>
        </authorList>
    </citation>
    <scope>NUCLEOTIDE SEQUENCE [LARGE SCALE GENOMIC DNA]</scope>
    <source>
        <strain evidence="8">NARRFE1</strain>
    </source>
</reference>
<evidence type="ECO:0000256" key="5">
    <source>
        <dbReference type="ARBA" id="ARBA00022917"/>
    </source>
</evidence>
<dbReference type="OrthoDB" id="9811804at2"/>
<dbReference type="PROSITE" id="PS51722">
    <property type="entry name" value="G_TR_2"/>
    <property type="match status" value="1"/>
</dbReference>
<dbReference type="FunFam" id="2.40.30.10:FF:000008">
    <property type="entry name" value="Translation initiation factor IF-2"/>
    <property type="match status" value="1"/>
</dbReference>
<keyword evidence="4" id="KW-0547">Nucleotide-binding</keyword>
<dbReference type="EMBL" id="AP018161">
    <property type="protein sequence ID" value="BBA84994.1"/>
    <property type="molecule type" value="Genomic_DNA"/>
</dbReference>
<dbReference type="Pfam" id="PF11987">
    <property type="entry name" value="IF-2"/>
    <property type="match status" value="1"/>
</dbReference>
<dbReference type="GO" id="GO:0005737">
    <property type="term" value="C:cytoplasm"/>
    <property type="evidence" value="ECO:0007669"/>
    <property type="project" value="TreeGrafter"/>
</dbReference>
<evidence type="ECO:0000256" key="1">
    <source>
        <dbReference type="ARBA" id="ARBA00007733"/>
    </source>
</evidence>
<keyword evidence="3 8" id="KW-0396">Initiation factor</keyword>
<dbReference type="InterPro" id="IPR015760">
    <property type="entry name" value="TIF_IF2"/>
</dbReference>
<feature type="domain" description="Tr-type G" evidence="7">
    <location>
        <begin position="17"/>
        <end position="186"/>
    </location>
</feature>
<dbReference type="InterPro" id="IPR009000">
    <property type="entry name" value="Transl_B-barrel_sf"/>
</dbReference>
<dbReference type="Proteomes" id="UP000289537">
    <property type="component" value="Chromosome"/>
</dbReference>
<name>A0A2Z5TPJ5_9GAMM</name>
<sequence>MYKNKFKDIQISKNSNIKNSIITILGHVNHGKTSILNRIINNTYMESRNITQHIKYSYIMLKDEILTFIDTPGHEDFYKIRNLSIKITDIIILVVSVDDCVNKQTIECINYIKLNSNIPCIIVINKIDKNYDKNKIINELSKYNIVSKEWGGKYDFIYTSSKNNIGINNIITVILKYTKNIFNFNEINNNTISKGIIIESYINKNEGLKTVLIIKKGIFKVGNYISTNLEKNKKIKSIFSMNENLNISIPSMPIEITGLNKIHRFGNIIYSYNNKNLIKNIKFNNYKKKKIIEDNIINNINFNKNLNKINIILKTDVTGSCEVILKILKNIDKNINIVYYNIGNININDVNKALLSNSIIIGFNIKIDSKINKIIKNNKLIFNNYTIIYDLINDIKKIINKKNTDINKTDLNKIFKSNSIIKNIFNYSNYKIAGCKLNKGIININDNISIFRENKEIFNGKIKSMKILNNVVKEVKNNNEFGIIINNFNDIKINDILKSY</sequence>
<dbReference type="KEGG" id="eor:NARRFE1_00340"/>
<evidence type="ECO:0000313" key="9">
    <source>
        <dbReference type="Proteomes" id="UP000289537"/>
    </source>
</evidence>
<dbReference type="SUPFAM" id="SSF50447">
    <property type="entry name" value="Translation proteins"/>
    <property type="match status" value="2"/>
</dbReference>
<comment type="similarity">
    <text evidence="1">Belongs to the TRAFAC class translation factor GTPase superfamily. Classic translation factor GTPase family. IF-2 subfamily.</text>
</comment>
<dbReference type="InterPro" id="IPR001806">
    <property type="entry name" value="Small_GTPase"/>
</dbReference>
<proteinExistence type="inferred from homology"/>
<dbReference type="InterPro" id="IPR005225">
    <property type="entry name" value="Small_GTP-bd"/>
</dbReference>
<evidence type="ECO:0000259" key="7">
    <source>
        <dbReference type="PROSITE" id="PS51722"/>
    </source>
</evidence>
<evidence type="ECO:0000256" key="3">
    <source>
        <dbReference type="ARBA" id="ARBA00022540"/>
    </source>
</evidence>
<dbReference type="GO" id="GO:0003924">
    <property type="term" value="F:GTPase activity"/>
    <property type="evidence" value="ECO:0007669"/>
    <property type="project" value="InterPro"/>
</dbReference>
<dbReference type="SMART" id="SM00173">
    <property type="entry name" value="RAS"/>
    <property type="match status" value="1"/>
</dbReference>
<dbReference type="Pfam" id="PF00009">
    <property type="entry name" value="GTP_EFTU"/>
    <property type="match status" value="1"/>
</dbReference>
<evidence type="ECO:0000256" key="6">
    <source>
        <dbReference type="ARBA" id="ARBA00023134"/>
    </source>
</evidence>
<dbReference type="FunFam" id="3.40.50.10050:FF:000001">
    <property type="entry name" value="Translation initiation factor IF-2"/>
    <property type="match status" value="1"/>
</dbReference>
<dbReference type="RefSeq" id="WP_148708344.1">
    <property type="nucleotide sequence ID" value="NZ_AP018161.1"/>
</dbReference>